<keyword evidence="1" id="KW-0812">Transmembrane</keyword>
<keyword evidence="1" id="KW-1133">Transmembrane helix</keyword>
<protein>
    <submittedName>
        <fullName evidence="2">Succinate dehydrogenase / fumarate reductase cytochrome b subunit</fullName>
    </submittedName>
</protein>
<gene>
    <name evidence="2" type="ORF">SAMN05216323_100852</name>
</gene>
<name>A0A1G6H940_9BACT</name>
<feature type="transmembrane region" description="Helical" evidence="1">
    <location>
        <begin position="105"/>
        <end position="125"/>
    </location>
</feature>
<proteinExistence type="predicted"/>
<dbReference type="Gene3D" id="1.20.1300.10">
    <property type="entry name" value="Fumarate reductase/succinate dehydrogenase, transmembrane subunit"/>
    <property type="match status" value="1"/>
</dbReference>
<feature type="transmembrane region" description="Helical" evidence="1">
    <location>
        <begin position="158"/>
        <end position="179"/>
    </location>
</feature>
<sequence length="224" mass="25271">MGNIFSSSIGKKLVMSISGLFLITFLSLHLFLNSLLLVSADAFNMAANFMSTNPLIRIMEPVLALGFIIHIVYATLLTLKNQTARPIGYQNVDQRMASTWSSRNMYVLGFALLSFLVMHMANFFWKIKFGTVPSVMVDGIEMHDTYTLVTSLFLTYKWINGVYLAGALALGFHLSHGFWSAFQTIGWNNTVWMSRLKFVSYLFAIILAGGYSVISLYFWFFASL</sequence>
<feature type="transmembrane region" description="Helical" evidence="1">
    <location>
        <begin position="58"/>
        <end position="79"/>
    </location>
</feature>
<dbReference type="EMBL" id="FMYP01000008">
    <property type="protein sequence ID" value="SDB90799.1"/>
    <property type="molecule type" value="Genomic_DNA"/>
</dbReference>
<dbReference type="RefSeq" id="WP_092435920.1">
    <property type="nucleotide sequence ID" value="NZ_FMYP01000008.1"/>
</dbReference>
<dbReference type="SUPFAM" id="SSF81343">
    <property type="entry name" value="Fumarate reductase respiratory complex transmembrane subunits"/>
    <property type="match status" value="1"/>
</dbReference>
<dbReference type="NCBIfam" id="TIGR02046">
    <property type="entry name" value="sdhC_b558_fam"/>
    <property type="match status" value="1"/>
</dbReference>
<keyword evidence="3" id="KW-1185">Reference proteome</keyword>
<evidence type="ECO:0000256" key="1">
    <source>
        <dbReference type="SAM" id="Phobius"/>
    </source>
</evidence>
<feature type="transmembrane region" description="Helical" evidence="1">
    <location>
        <begin position="12"/>
        <end position="38"/>
    </location>
</feature>
<reference evidence="2 3" key="1">
    <citation type="submission" date="2016-09" db="EMBL/GenBank/DDBJ databases">
        <authorList>
            <person name="Capua I."/>
            <person name="De Benedictis P."/>
            <person name="Joannis T."/>
            <person name="Lombin L.H."/>
            <person name="Cattoli G."/>
        </authorList>
    </citation>
    <scope>NUCLEOTIDE SEQUENCE [LARGE SCALE GENOMIC DNA]</scope>
    <source>
        <strain evidence="2 3">A7P-90m</strain>
    </source>
</reference>
<dbReference type="Proteomes" id="UP000199452">
    <property type="component" value="Unassembled WGS sequence"/>
</dbReference>
<evidence type="ECO:0000313" key="2">
    <source>
        <dbReference type="EMBL" id="SDB90799.1"/>
    </source>
</evidence>
<evidence type="ECO:0000313" key="3">
    <source>
        <dbReference type="Proteomes" id="UP000199452"/>
    </source>
</evidence>
<feature type="transmembrane region" description="Helical" evidence="1">
    <location>
        <begin position="199"/>
        <end position="222"/>
    </location>
</feature>
<dbReference type="GO" id="GO:0016020">
    <property type="term" value="C:membrane"/>
    <property type="evidence" value="ECO:0007669"/>
    <property type="project" value="InterPro"/>
</dbReference>
<keyword evidence="1" id="KW-0472">Membrane</keyword>
<dbReference type="CDD" id="cd03498">
    <property type="entry name" value="SQR_TypeB_2_TM"/>
    <property type="match status" value="1"/>
</dbReference>
<organism evidence="2 3">
    <name type="scientific">Williamwhitmania taraxaci</name>
    <dbReference type="NCBI Taxonomy" id="1640674"/>
    <lineage>
        <taxon>Bacteria</taxon>
        <taxon>Pseudomonadati</taxon>
        <taxon>Bacteroidota</taxon>
        <taxon>Bacteroidia</taxon>
        <taxon>Bacteroidales</taxon>
        <taxon>Williamwhitmaniaceae</taxon>
        <taxon>Williamwhitmania</taxon>
    </lineage>
</organism>
<dbReference type="InterPro" id="IPR011138">
    <property type="entry name" value="Cytochrome_b-558"/>
</dbReference>
<dbReference type="AlphaFoldDB" id="A0A1G6H940"/>
<dbReference type="OrthoDB" id="9802842at2"/>
<dbReference type="STRING" id="1640674.SAMN05216323_100852"/>
<dbReference type="InterPro" id="IPR034804">
    <property type="entry name" value="SQR/QFR_C/D"/>
</dbReference>
<accession>A0A1G6H940</accession>